<evidence type="ECO:0000259" key="14">
    <source>
        <dbReference type="PROSITE" id="PS51483"/>
    </source>
</evidence>
<evidence type="ECO:0000256" key="11">
    <source>
        <dbReference type="ARBA" id="ARBA00022917"/>
    </source>
</evidence>
<evidence type="ECO:0000256" key="1">
    <source>
        <dbReference type="ARBA" id="ARBA00001946"/>
    </source>
</evidence>
<name>A0AAD9LES7_BABDI</name>
<comment type="subcellular location">
    <subcellularLocation>
        <location evidence="2">Cytoplasm</location>
    </subcellularLocation>
</comment>
<keyword evidence="9" id="KW-0067">ATP-binding</keyword>
<dbReference type="GO" id="GO:0004826">
    <property type="term" value="F:phenylalanine-tRNA ligase activity"/>
    <property type="evidence" value="ECO:0007669"/>
    <property type="project" value="UniProtKB-EC"/>
</dbReference>
<dbReference type="InterPro" id="IPR020825">
    <property type="entry name" value="Phe-tRNA_synthase-like_B3/B4"/>
</dbReference>
<dbReference type="GO" id="GO:0000287">
    <property type="term" value="F:magnesium ion binding"/>
    <property type="evidence" value="ECO:0007669"/>
    <property type="project" value="InterPro"/>
</dbReference>
<dbReference type="Gene3D" id="3.50.40.10">
    <property type="entry name" value="Phenylalanyl-trna Synthetase, Chain B, domain 3"/>
    <property type="match status" value="1"/>
</dbReference>
<dbReference type="GO" id="GO:0009328">
    <property type="term" value="C:phenylalanine-tRNA ligase complex"/>
    <property type="evidence" value="ECO:0007669"/>
    <property type="project" value="TreeGrafter"/>
</dbReference>
<dbReference type="GO" id="GO:0006432">
    <property type="term" value="P:phenylalanyl-tRNA aminoacylation"/>
    <property type="evidence" value="ECO:0007669"/>
    <property type="project" value="InterPro"/>
</dbReference>
<keyword evidence="11" id="KW-0648">Protein biosynthesis</keyword>
<dbReference type="InterPro" id="IPR040659">
    <property type="entry name" value="PhetRS_B1"/>
</dbReference>
<dbReference type="AlphaFoldDB" id="A0AAD9LES7"/>
<keyword evidence="12" id="KW-0030">Aminoacyl-tRNA synthetase</keyword>
<dbReference type="GO" id="GO:0005524">
    <property type="term" value="F:ATP binding"/>
    <property type="evidence" value="ECO:0007669"/>
    <property type="project" value="UniProtKB-KW"/>
</dbReference>
<dbReference type="SMART" id="SM00874">
    <property type="entry name" value="B5"/>
    <property type="match status" value="1"/>
</dbReference>
<dbReference type="EMBL" id="JAHBMH010000073">
    <property type="protein sequence ID" value="KAK1933037.1"/>
    <property type="molecule type" value="Genomic_DNA"/>
</dbReference>
<organism evidence="15 16">
    <name type="scientific">Babesia divergens</name>
    <dbReference type="NCBI Taxonomy" id="32595"/>
    <lineage>
        <taxon>Eukaryota</taxon>
        <taxon>Sar</taxon>
        <taxon>Alveolata</taxon>
        <taxon>Apicomplexa</taxon>
        <taxon>Aconoidasida</taxon>
        <taxon>Piroplasmida</taxon>
        <taxon>Babesiidae</taxon>
        <taxon>Babesia</taxon>
    </lineage>
</organism>
<evidence type="ECO:0000256" key="9">
    <source>
        <dbReference type="ARBA" id="ARBA00022840"/>
    </source>
</evidence>
<evidence type="ECO:0000256" key="5">
    <source>
        <dbReference type="ARBA" id="ARBA00022490"/>
    </source>
</evidence>
<keyword evidence="16" id="KW-1185">Reference proteome</keyword>
<evidence type="ECO:0000256" key="6">
    <source>
        <dbReference type="ARBA" id="ARBA00022598"/>
    </source>
</evidence>
<evidence type="ECO:0000256" key="13">
    <source>
        <dbReference type="ARBA" id="ARBA00033189"/>
    </source>
</evidence>
<keyword evidence="7" id="KW-0479">Metal-binding</keyword>
<evidence type="ECO:0000256" key="10">
    <source>
        <dbReference type="ARBA" id="ARBA00022842"/>
    </source>
</evidence>
<protein>
    <recommendedName>
        <fullName evidence="4">phenylalanine--tRNA ligase</fullName>
        <ecNumber evidence="4">6.1.1.20</ecNumber>
    </recommendedName>
    <alternativeName>
        <fullName evidence="13">Phenylalanyl-tRNA synthetase beta subunit</fullName>
    </alternativeName>
</protein>
<keyword evidence="5" id="KW-0963">Cytoplasm</keyword>
<dbReference type="NCBIfam" id="TIGR00471">
    <property type="entry name" value="pheT_arch"/>
    <property type="match status" value="1"/>
</dbReference>
<gene>
    <name evidence="15" type="ORF">X943_001925</name>
</gene>
<dbReference type="InterPro" id="IPR009061">
    <property type="entry name" value="DNA-bd_dom_put_sf"/>
</dbReference>
<comment type="similarity">
    <text evidence="3">Belongs to the phenylalanyl-tRNA synthetase beta subunit family. Type 2 subfamily.</text>
</comment>
<evidence type="ECO:0000256" key="12">
    <source>
        <dbReference type="ARBA" id="ARBA00023146"/>
    </source>
</evidence>
<dbReference type="PANTHER" id="PTHR10947:SF0">
    <property type="entry name" value="PHENYLALANINE--TRNA LIGASE BETA SUBUNIT"/>
    <property type="match status" value="1"/>
</dbReference>
<dbReference type="Pfam" id="PF17759">
    <property type="entry name" value="tRNA_synthFbeta"/>
    <property type="match status" value="1"/>
</dbReference>
<comment type="cofactor">
    <cofactor evidence="1">
        <name>Mg(2+)</name>
        <dbReference type="ChEBI" id="CHEBI:18420"/>
    </cofactor>
</comment>
<dbReference type="InterPro" id="IPR045060">
    <property type="entry name" value="Phe-tRNA-ligase_IIc_bsu"/>
</dbReference>
<evidence type="ECO:0000256" key="7">
    <source>
        <dbReference type="ARBA" id="ARBA00022723"/>
    </source>
</evidence>
<reference evidence="15" key="1">
    <citation type="journal article" date="2014" name="Nucleic Acids Res.">
        <title>The evolutionary dynamics of variant antigen genes in Babesia reveal a history of genomic innovation underlying host-parasite interaction.</title>
        <authorList>
            <person name="Jackson A.P."/>
            <person name="Otto T.D."/>
            <person name="Darby A."/>
            <person name="Ramaprasad A."/>
            <person name="Xia D."/>
            <person name="Echaide I.E."/>
            <person name="Farber M."/>
            <person name="Gahlot S."/>
            <person name="Gamble J."/>
            <person name="Gupta D."/>
            <person name="Gupta Y."/>
            <person name="Jackson L."/>
            <person name="Malandrin L."/>
            <person name="Malas T.B."/>
            <person name="Moussa E."/>
            <person name="Nair M."/>
            <person name="Reid A.J."/>
            <person name="Sanders M."/>
            <person name="Sharma J."/>
            <person name="Tracey A."/>
            <person name="Quail M.A."/>
            <person name="Weir W."/>
            <person name="Wastling J.M."/>
            <person name="Hall N."/>
            <person name="Willadsen P."/>
            <person name="Lingelbach K."/>
            <person name="Shiels B."/>
            <person name="Tait A."/>
            <person name="Berriman M."/>
            <person name="Allred D.R."/>
            <person name="Pain A."/>
        </authorList>
    </citation>
    <scope>NUCLEOTIDE SEQUENCE</scope>
    <source>
        <strain evidence="15">1802A</strain>
    </source>
</reference>
<dbReference type="InterPro" id="IPR005147">
    <property type="entry name" value="tRNA_synthase_B5-dom"/>
</dbReference>
<dbReference type="Proteomes" id="UP001195914">
    <property type="component" value="Unassembled WGS sequence"/>
</dbReference>
<feature type="domain" description="B5" evidence="14">
    <location>
        <begin position="301"/>
        <end position="379"/>
    </location>
</feature>
<evidence type="ECO:0000313" key="15">
    <source>
        <dbReference type="EMBL" id="KAK1933037.1"/>
    </source>
</evidence>
<dbReference type="InterPro" id="IPR005146">
    <property type="entry name" value="B3/B4_tRNA-bd"/>
</dbReference>
<evidence type="ECO:0000256" key="2">
    <source>
        <dbReference type="ARBA" id="ARBA00004496"/>
    </source>
</evidence>
<dbReference type="Pfam" id="PF18262">
    <property type="entry name" value="PhetRS_B1"/>
    <property type="match status" value="1"/>
</dbReference>
<accession>A0AAD9LES7</accession>
<dbReference type="Gene3D" id="3.30.56.10">
    <property type="match status" value="2"/>
</dbReference>
<proteinExistence type="inferred from homology"/>
<dbReference type="FunFam" id="3.50.40.10:FF:000002">
    <property type="entry name" value="phenylalanine--tRNA ligase beta subunit"/>
    <property type="match status" value="1"/>
</dbReference>
<dbReference type="Gene3D" id="3.30.930.10">
    <property type="entry name" value="Bira Bifunctional Protein, Domain 2"/>
    <property type="match status" value="1"/>
</dbReference>
<reference evidence="15" key="2">
    <citation type="submission" date="2021-05" db="EMBL/GenBank/DDBJ databases">
        <authorList>
            <person name="Pain A."/>
        </authorList>
    </citation>
    <scope>NUCLEOTIDE SEQUENCE</scope>
    <source>
        <strain evidence="15">1802A</strain>
    </source>
</reference>
<evidence type="ECO:0000313" key="16">
    <source>
        <dbReference type="Proteomes" id="UP001195914"/>
    </source>
</evidence>
<keyword evidence="10" id="KW-0460">Magnesium</keyword>
<dbReference type="GO" id="GO:0003723">
    <property type="term" value="F:RNA binding"/>
    <property type="evidence" value="ECO:0007669"/>
    <property type="project" value="InterPro"/>
</dbReference>
<dbReference type="PANTHER" id="PTHR10947">
    <property type="entry name" value="PHENYLALANYL-TRNA SYNTHETASE BETA CHAIN AND LEUCINE-RICH REPEAT-CONTAINING PROTEIN 47"/>
    <property type="match status" value="1"/>
</dbReference>
<dbReference type="Pfam" id="PF03484">
    <property type="entry name" value="B5"/>
    <property type="match status" value="1"/>
</dbReference>
<dbReference type="InterPro" id="IPR041616">
    <property type="entry name" value="PheRS_beta_core"/>
</dbReference>
<keyword evidence="8" id="KW-0547">Nucleotide-binding</keyword>
<dbReference type="InterPro" id="IPR045864">
    <property type="entry name" value="aa-tRNA-synth_II/BPL/LPL"/>
</dbReference>
<keyword evidence="6" id="KW-0436">Ligase</keyword>
<evidence type="ECO:0000256" key="4">
    <source>
        <dbReference type="ARBA" id="ARBA00012814"/>
    </source>
</evidence>
<dbReference type="EC" id="6.1.1.20" evidence="4"/>
<dbReference type="PROSITE" id="PS51483">
    <property type="entry name" value="B5"/>
    <property type="match status" value="1"/>
</dbReference>
<dbReference type="SUPFAM" id="SSF46955">
    <property type="entry name" value="Putative DNA-binding domain"/>
    <property type="match status" value="1"/>
</dbReference>
<evidence type="ECO:0000256" key="8">
    <source>
        <dbReference type="ARBA" id="ARBA00022741"/>
    </source>
</evidence>
<comment type="caution">
    <text evidence="15">The sequence shown here is derived from an EMBL/GenBank/DDBJ whole genome shotgun (WGS) entry which is preliminary data.</text>
</comment>
<dbReference type="SUPFAM" id="SSF55681">
    <property type="entry name" value="Class II aaRS and biotin synthetases"/>
    <property type="match status" value="1"/>
</dbReference>
<sequence>MPTISVPRSELFSRLGGGLTLDEFEELCFTFGIECEECVTDENGIEMVKIEIPANRCVWLGLYFINYRYDLLCLEGLVAALMTYRWNAPAPAITYSNLTPRATAYVEVSPEITPTRPYIHAACLRGIKMTPQIYESLMDLQTKLHQNLCRKRTLAAIGVHDMDRIQEPLYYRLERPDEIVFAPLTDGANEYSAAELMALYSEGNSHLKPYLKILEGKEYYPVLRDASGKVCSWPPITNSFVTQVTLESRNLFIEVTSTDIFKGRVCLDMLLHCFSQYCKQPYSVEPFNVKYTDRTVLCPDLQPRMLTGDLDYLRTLIGVPDLSGEDTCMYLERMMIKSTFDAEKQVIRATIPTGRPDIQHACDLGEDIAIAYGYNKIQRRGFPMGRLKSLTYLTRRVRDVMTNCGYKETLMPVLDSLKNLYEKMGWDVPEVKSGCAPVLLRNSKISEIEASRVSLLPGIIRTIANLKGAALPIQVFEVGDVVRRQEGIDVCAMNETKLACGYANSSTAGLEEVQGVSELVLNELGFYSEYQRWEYGESQTPLPESWKHMYRLEEIKDNAFMPSRAVKIVLSAAPEMVLGTLGVVHPDVLRRFHILIPVTVLELDLILLKRIGS</sequence>
<evidence type="ECO:0000256" key="3">
    <source>
        <dbReference type="ARBA" id="ARBA00007438"/>
    </source>
</evidence>
<dbReference type="InterPro" id="IPR004531">
    <property type="entry name" value="Phe-tRNA-synth_IIc_bsu_arc_euk"/>
</dbReference>
<dbReference type="SMART" id="SM00873">
    <property type="entry name" value="B3_4"/>
    <property type="match status" value="1"/>
</dbReference>